<evidence type="ECO:0000256" key="3">
    <source>
        <dbReference type="ARBA" id="ARBA00011060"/>
    </source>
</evidence>
<protein>
    <recommendedName>
        <fullName evidence="4">Centromere protein L</fullName>
    </recommendedName>
</protein>
<dbReference type="GO" id="GO:0000775">
    <property type="term" value="C:chromosome, centromeric region"/>
    <property type="evidence" value="ECO:0007669"/>
    <property type="project" value="UniProtKB-SubCell"/>
</dbReference>
<evidence type="ECO:0000313" key="9">
    <source>
        <dbReference type="EMBL" id="KAL0279339.1"/>
    </source>
</evidence>
<name>A0AAW2IAZ6_9NEOP</name>
<evidence type="ECO:0000256" key="2">
    <source>
        <dbReference type="ARBA" id="ARBA00004584"/>
    </source>
</evidence>
<evidence type="ECO:0000256" key="1">
    <source>
        <dbReference type="ARBA" id="ARBA00004123"/>
    </source>
</evidence>
<dbReference type="InterPro" id="IPR025204">
    <property type="entry name" value="CENP-L"/>
</dbReference>
<dbReference type="AlphaFoldDB" id="A0AAW2IAZ6"/>
<feature type="region of interest" description="Disordered" evidence="8">
    <location>
        <begin position="34"/>
        <end position="62"/>
    </location>
</feature>
<keyword evidence="7" id="KW-0137">Centromere</keyword>
<organism evidence="9">
    <name type="scientific">Menopon gallinae</name>
    <name type="common">poultry shaft louse</name>
    <dbReference type="NCBI Taxonomy" id="328185"/>
    <lineage>
        <taxon>Eukaryota</taxon>
        <taxon>Metazoa</taxon>
        <taxon>Ecdysozoa</taxon>
        <taxon>Arthropoda</taxon>
        <taxon>Hexapoda</taxon>
        <taxon>Insecta</taxon>
        <taxon>Pterygota</taxon>
        <taxon>Neoptera</taxon>
        <taxon>Paraneoptera</taxon>
        <taxon>Psocodea</taxon>
        <taxon>Troctomorpha</taxon>
        <taxon>Phthiraptera</taxon>
        <taxon>Amblycera</taxon>
        <taxon>Menoponidae</taxon>
        <taxon>Menopon</taxon>
    </lineage>
</organism>
<evidence type="ECO:0000256" key="6">
    <source>
        <dbReference type="ARBA" id="ARBA00023242"/>
    </source>
</evidence>
<reference evidence="9" key="1">
    <citation type="journal article" date="2024" name="Gigascience">
        <title>Chromosome-level genome of the poultry shaft louse Menopon gallinae provides insight into the host-switching and adaptive evolution of parasitic lice.</title>
        <authorList>
            <person name="Xu Y."/>
            <person name="Ma L."/>
            <person name="Liu S."/>
            <person name="Liang Y."/>
            <person name="Liu Q."/>
            <person name="He Z."/>
            <person name="Tian L."/>
            <person name="Duan Y."/>
            <person name="Cai W."/>
            <person name="Li H."/>
            <person name="Song F."/>
        </authorList>
    </citation>
    <scope>NUCLEOTIDE SEQUENCE</scope>
    <source>
        <strain evidence="9">Cailab_2023a</strain>
    </source>
</reference>
<comment type="caution">
    <text evidence="9">The sequence shown here is derived from an EMBL/GenBank/DDBJ whole genome shotgun (WGS) entry which is preliminary data.</text>
</comment>
<keyword evidence="6" id="KW-0539">Nucleus</keyword>
<dbReference type="EMBL" id="JARGDH010000001">
    <property type="protein sequence ID" value="KAL0279339.1"/>
    <property type="molecule type" value="Genomic_DNA"/>
</dbReference>
<dbReference type="Pfam" id="PF13092">
    <property type="entry name" value="CENP-L"/>
    <property type="match status" value="1"/>
</dbReference>
<comment type="subcellular location">
    <subcellularLocation>
        <location evidence="2">Chromosome</location>
        <location evidence="2">Centromere</location>
    </subcellularLocation>
    <subcellularLocation>
        <location evidence="1">Nucleus</location>
    </subcellularLocation>
</comment>
<keyword evidence="5" id="KW-0158">Chromosome</keyword>
<dbReference type="GO" id="GO:0005634">
    <property type="term" value="C:nucleus"/>
    <property type="evidence" value="ECO:0007669"/>
    <property type="project" value="UniProtKB-SubCell"/>
</dbReference>
<evidence type="ECO:0000256" key="8">
    <source>
        <dbReference type="SAM" id="MobiDB-lite"/>
    </source>
</evidence>
<comment type="similarity">
    <text evidence="3">Belongs to the CENP-L/IML3 family.</text>
</comment>
<sequence length="340" mass="38633">MGARRKIDRKCLSTRKLSLNPRLSETPKQIRQKSFNSTLPGSVDKRNKSLSKSSSRLNASPKDTDNVISISELLKAHLKVFRVSPIYNFQRSKLRIYERKMTELLLAMKYNKENQFCECTFEYRKLVLDKRHDVIQVSVNVSNRKYVGYFISSTDNQSDSRTAAMSNFPVLLVKGAGIVVKQVHDTFCKFFDCDIHPVTFPLKPLITFFSCMSEFYIDEVPNLTSSDVVTLHCRVPGCPPSDTIKINMQLDAVATTCAAYNEEVVHPNKALRWYEGILGHLLKTYSCNFSLADLFKIVFPHFAISSDGLVKFSSEEAVKTALPKIEGFVILDYAIRPDVM</sequence>
<accession>A0AAW2IAZ6</accession>
<evidence type="ECO:0000256" key="4">
    <source>
        <dbReference type="ARBA" id="ARBA00016380"/>
    </source>
</evidence>
<dbReference type="PANTHER" id="PTHR31740">
    <property type="entry name" value="CENTROMERE PROTEIN L"/>
    <property type="match status" value="1"/>
</dbReference>
<evidence type="ECO:0000256" key="7">
    <source>
        <dbReference type="ARBA" id="ARBA00023328"/>
    </source>
</evidence>
<evidence type="ECO:0000256" key="5">
    <source>
        <dbReference type="ARBA" id="ARBA00022454"/>
    </source>
</evidence>
<gene>
    <name evidence="9" type="ORF">PYX00_000924</name>
</gene>
<dbReference type="PANTHER" id="PTHR31740:SF2">
    <property type="entry name" value="CENTROMERE PROTEIN L"/>
    <property type="match status" value="1"/>
</dbReference>
<proteinExistence type="inferred from homology"/>